<organism evidence="2 3">
    <name type="scientific">Saccharopolyspora erythraea</name>
    <name type="common">Streptomyces erythraeus</name>
    <dbReference type="NCBI Taxonomy" id="1836"/>
    <lineage>
        <taxon>Bacteria</taxon>
        <taxon>Bacillati</taxon>
        <taxon>Actinomycetota</taxon>
        <taxon>Actinomycetes</taxon>
        <taxon>Pseudonocardiales</taxon>
        <taxon>Pseudonocardiaceae</taxon>
        <taxon>Saccharopolyspora</taxon>
    </lineage>
</organism>
<accession>A0ABN1CKT2</accession>
<dbReference type="Proteomes" id="UP001500729">
    <property type="component" value="Unassembled WGS sequence"/>
</dbReference>
<gene>
    <name evidence="2" type="ORF">GCM10009533_20310</name>
</gene>
<evidence type="ECO:0000313" key="3">
    <source>
        <dbReference type="Proteomes" id="UP001500729"/>
    </source>
</evidence>
<dbReference type="EMBL" id="BAAAGS010000010">
    <property type="protein sequence ID" value="GAA0521158.1"/>
    <property type="molecule type" value="Genomic_DNA"/>
</dbReference>
<evidence type="ECO:0000256" key="1">
    <source>
        <dbReference type="SAM" id="MobiDB-lite"/>
    </source>
</evidence>
<keyword evidence="3" id="KW-1185">Reference proteome</keyword>
<dbReference type="RefSeq" id="WP_009943026.1">
    <property type="nucleotide sequence ID" value="NZ_BAAAGS010000010.1"/>
</dbReference>
<protein>
    <recommendedName>
        <fullName evidence="4">PE domain-containing protein</fullName>
    </recommendedName>
</protein>
<comment type="caution">
    <text evidence="2">The sequence shown here is derived from an EMBL/GenBank/DDBJ whole genome shotgun (WGS) entry which is preliminary data.</text>
</comment>
<evidence type="ECO:0000313" key="2">
    <source>
        <dbReference type="EMBL" id="GAA0521158.1"/>
    </source>
</evidence>
<name>A0ABN1CKT2_SACER</name>
<feature type="region of interest" description="Disordered" evidence="1">
    <location>
        <begin position="83"/>
        <end position="106"/>
    </location>
</feature>
<sequence>MAGDEGGNQIPLDAYDQRELDRAQAMGVLPMAAPVAMAQSAVTMARAASKADAAQKIAAGATMRVEPDQVDKLAQFFEDEAEKMTEREGDLNRLSMIKPPGKDPVSTRAVAEYEKVGAGDDSAYLDNYQKLAKVFRETAANLRASAQQTRLDDQNAEDSFRGGIRA</sequence>
<proteinExistence type="predicted"/>
<reference evidence="2 3" key="1">
    <citation type="journal article" date="2019" name="Int. J. Syst. Evol. Microbiol.">
        <title>The Global Catalogue of Microorganisms (GCM) 10K type strain sequencing project: providing services to taxonomists for standard genome sequencing and annotation.</title>
        <authorList>
            <consortium name="The Broad Institute Genomics Platform"/>
            <consortium name="The Broad Institute Genome Sequencing Center for Infectious Disease"/>
            <person name="Wu L."/>
            <person name="Ma J."/>
        </authorList>
    </citation>
    <scope>NUCLEOTIDE SEQUENCE [LARGE SCALE GENOMIC DNA]</scope>
    <source>
        <strain evidence="2 3">JCM 10303</strain>
    </source>
</reference>
<feature type="region of interest" description="Disordered" evidence="1">
    <location>
        <begin position="144"/>
        <end position="166"/>
    </location>
</feature>
<evidence type="ECO:0008006" key="4">
    <source>
        <dbReference type="Google" id="ProtNLM"/>
    </source>
</evidence>